<evidence type="ECO:0000256" key="2">
    <source>
        <dbReference type="ARBA" id="ARBA00022692"/>
    </source>
</evidence>
<dbReference type="Proteomes" id="UP000267606">
    <property type="component" value="Unassembled WGS sequence"/>
</dbReference>
<name>A0A3P8CVI9_9BILA</name>
<reference evidence="5 6" key="1">
    <citation type="submission" date="2018-11" db="EMBL/GenBank/DDBJ databases">
        <authorList>
            <consortium name="Pathogen Informatics"/>
        </authorList>
    </citation>
    <scope>NUCLEOTIDE SEQUENCE [LARGE SCALE GENOMIC DNA]</scope>
</reference>
<dbReference type="InterPro" id="IPR036259">
    <property type="entry name" value="MFS_trans_sf"/>
</dbReference>
<evidence type="ECO:0000256" key="1">
    <source>
        <dbReference type="ARBA" id="ARBA00004370"/>
    </source>
</evidence>
<dbReference type="GO" id="GO:0022857">
    <property type="term" value="F:transmembrane transporter activity"/>
    <property type="evidence" value="ECO:0007669"/>
    <property type="project" value="InterPro"/>
</dbReference>
<evidence type="ECO:0000313" key="5">
    <source>
        <dbReference type="EMBL" id="VDP25428.1"/>
    </source>
</evidence>
<dbReference type="EMBL" id="UZAJ01043386">
    <property type="protein sequence ID" value="VDP25428.1"/>
    <property type="molecule type" value="Genomic_DNA"/>
</dbReference>
<dbReference type="GO" id="GO:0016020">
    <property type="term" value="C:membrane"/>
    <property type="evidence" value="ECO:0007669"/>
    <property type="project" value="UniProtKB-SubCell"/>
</dbReference>
<dbReference type="Gene3D" id="1.20.1250.20">
    <property type="entry name" value="MFS general substrate transporter like domains"/>
    <property type="match status" value="1"/>
</dbReference>
<keyword evidence="2" id="KW-0812">Transmembrane</keyword>
<proteinExistence type="predicted"/>
<dbReference type="AlphaFoldDB" id="A0A3P8CVI9"/>
<dbReference type="Pfam" id="PF00083">
    <property type="entry name" value="Sugar_tr"/>
    <property type="match status" value="1"/>
</dbReference>
<dbReference type="SUPFAM" id="SSF103473">
    <property type="entry name" value="MFS general substrate transporter"/>
    <property type="match status" value="1"/>
</dbReference>
<evidence type="ECO:0000313" key="6">
    <source>
        <dbReference type="Proteomes" id="UP000267606"/>
    </source>
</evidence>
<protein>
    <recommendedName>
        <fullName evidence="7">MFS domain-containing protein</fullName>
    </recommendedName>
</protein>
<accession>A0A3P8CVI9</accession>
<keyword evidence="3" id="KW-1133">Transmembrane helix</keyword>
<dbReference type="InterPro" id="IPR005828">
    <property type="entry name" value="MFS_sugar_transport-like"/>
</dbReference>
<organism evidence="5 6">
    <name type="scientific">Onchocerca flexuosa</name>
    <dbReference type="NCBI Taxonomy" id="387005"/>
    <lineage>
        <taxon>Eukaryota</taxon>
        <taxon>Metazoa</taxon>
        <taxon>Ecdysozoa</taxon>
        <taxon>Nematoda</taxon>
        <taxon>Chromadorea</taxon>
        <taxon>Rhabditida</taxon>
        <taxon>Spirurina</taxon>
        <taxon>Spiruromorpha</taxon>
        <taxon>Filarioidea</taxon>
        <taxon>Onchocercidae</taxon>
        <taxon>Onchocerca</taxon>
    </lineage>
</organism>
<gene>
    <name evidence="5" type="ORF">OFLC_LOCUS15964</name>
</gene>
<comment type="subcellular location">
    <subcellularLocation>
        <location evidence="1">Membrane</location>
    </subcellularLocation>
</comment>
<sequence>MNRKISKCKIFNFKQHVYVVAASPNIIGCGSIIFNETLEQHEACEQYEIVTKFANHSCEPILDYQFRSVGVDWGYFCSQTVKVKNLVSFQMFGTIIGGILFGQLSDLFGRRKVWKILI</sequence>
<evidence type="ECO:0000256" key="4">
    <source>
        <dbReference type="ARBA" id="ARBA00023136"/>
    </source>
</evidence>
<evidence type="ECO:0000256" key="3">
    <source>
        <dbReference type="ARBA" id="ARBA00022989"/>
    </source>
</evidence>
<evidence type="ECO:0008006" key="7">
    <source>
        <dbReference type="Google" id="ProtNLM"/>
    </source>
</evidence>
<keyword evidence="4" id="KW-0472">Membrane</keyword>
<keyword evidence="6" id="KW-1185">Reference proteome</keyword>